<proteinExistence type="predicted"/>
<reference evidence="2" key="1">
    <citation type="journal article" date="2023" name="G3 (Bethesda)">
        <title>Genome assembly and association tests identify interacting loci associated with vigor, precocity, and sex in interspecific pistachio rootstocks.</title>
        <authorList>
            <person name="Palmer W."/>
            <person name="Jacygrad E."/>
            <person name="Sagayaradj S."/>
            <person name="Cavanaugh K."/>
            <person name="Han R."/>
            <person name="Bertier L."/>
            <person name="Beede B."/>
            <person name="Kafkas S."/>
            <person name="Golino D."/>
            <person name="Preece J."/>
            <person name="Michelmore R."/>
        </authorList>
    </citation>
    <scope>NUCLEOTIDE SEQUENCE [LARGE SCALE GENOMIC DNA]</scope>
</reference>
<protein>
    <submittedName>
        <fullName evidence="1">Uncharacterized protein</fullName>
    </submittedName>
</protein>
<dbReference type="EMBL" id="CM047746">
    <property type="protein sequence ID" value="KAJ0021726.1"/>
    <property type="molecule type" value="Genomic_DNA"/>
</dbReference>
<evidence type="ECO:0000313" key="1">
    <source>
        <dbReference type="EMBL" id="KAJ0021726.1"/>
    </source>
</evidence>
<keyword evidence="2" id="KW-1185">Reference proteome</keyword>
<comment type="caution">
    <text evidence="1">The sequence shown here is derived from an EMBL/GenBank/DDBJ whole genome shotgun (WGS) entry which is preliminary data.</text>
</comment>
<name>A0ACC0XTM6_9ROSI</name>
<sequence>MSLAMTEKLNRSAREGNVDALYSILAEHDDDSIADTPLHIAASVGNTHYAMEIATLKPPLARQLNRQGLSPMHVALQNRHKQVVRALLAIDRELVRVKGKGRITSLHYVAEMEDLDLLAEFLSACPSSIEDLTVQCETAVHVAVKNKRLAAVEVLMGWLIRVNKKEVLQWKDEDGNTVLHIATSTKQPKHTSLSPGGKLLIIVRDNPEGMLVDSNNRKDHQSVVWALGFLVCISMST</sequence>
<organism evidence="1 2">
    <name type="scientific">Pistacia integerrima</name>
    <dbReference type="NCBI Taxonomy" id="434235"/>
    <lineage>
        <taxon>Eukaryota</taxon>
        <taxon>Viridiplantae</taxon>
        <taxon>Streptophyta</taxon>
        <taxon>Embryophyta</taxon>
        <taxon>Tracheophyta</taxon>
        <taxon>Spermatophyta</taxon>
        <taxon>Magnoliopsida</taxon>
        <taxon>eudicotyledons</taxon>
        <taxon>Gunneridae</taxon>
        <taxon>Pentapetalae</taxon>
        <taxon>rosids</taxon>
        <taxon>malvids</taxon>
        <taxon>Sapindales</taxon>
        <taxon>Anacardiaceae</taxon>
        <taxon>Pistacia</taxon>
    </lineage>
</organism>
<evidence type="ECO:0000313" key="2">
    <source>
        <dbReference type="Proteomes" id="UP001163603"/>
    </source>
</evidence>
<gene>
    <name evidence="1" type="ORF">Pint_31217</name>
</gene>
<dbReference type="Proteomes" id="UP001163603">
    <property type="component" value="Chromosome 11"/>
</dbReference>
<accession>A0ACC0XTM6</accession>